<evidence type="ECO:0000313" key="1">
    <source>
        <dbReference type="EMBL" id="AZU98655.1"/>
    </source>
</evidence>
<dbReference type="EMBL" id="MK278860">
    <property type="protein sequence ID" value="AZU98655.1"/>
    <property type="molecule type" value="Genomic_DNA"/>
</dbReference>
<sequence>MLNSRLLEEKLRIKARTIRVARLQVKAQIRERQSLLEFVTNMHYGRMAERDYSTAKILDRKRIKIQKQIQSLDKVDYHLAREQVNFGLVIQRITTFNGQYGSSKVFAEKWSQVLSAALEQLTVEIPYRFRHYTFNQGW</sequence>
<keyword evidence="2" id="KW-1185">Reference proteome</keyword>
<dbReference type="KEGG" id="vg:55811407"/>
<organism evidence="1 2">
    <name type="scientific">Acinetobacter phage AbTZA1</name>
    <dbReference type="NCBI Taxonomy" id="2500827"/>
    <lineage>
        <taxon>Viruses</taxon>
        <taxon>Duplodnaviria</taxon>
        <taxon>Heunggongvirae</taxon>
        <taxon>Uroviricota</taxon>
        <taxon>Caudoviricetes</taxon>
        <taxon>Pantevenvirales</taxon>
        <taxon>Straboviridae</taxon>
        <taxon>Twarogvirinae</taxon>
        <taxon>Hadassahvirus</taxon>
        <taxon>Hadassahvirus azbtza1</taxon>
    </lineage>
</organism>
<proteinExistence type="predicted"/>
<evidence type="ECO:0000313" key="2">
    <source>
        <dbReference type="Proteomes" id="UP000287416"/>
    </source>
</evidence>
<accession>A0A3T0IGV9</accession>
<dbReference type="RefSeq" id="YP_009882111.1">
    <property type="nucleotide sequence ID" value="NC_049445.1"/>
</dbReference>
<name>A0A3T0IGV9_9CAUD</name>
<dbReference type="Proteomes" id="UP000287416">
    <property type="component" value="Segment"/>
</dbReference>
<reference evidence="1 2" key="1">
    <citation type="submission" date="2018-12" db="EMBL/GenBank/DDBJ databases">
        <title>Successful treatment of antibiotic resistant microbial bone infection with bacteriophages.</title>
        <authorList>
            <person name="Nir-Paz R."/>
            <person name="Gelman D."/>
            <person name="Khouri A."/>
            <person name="Sisson B.M."/>
            <person name="Fackler J."/>
            <person name="Oren S.A."/>
            <person name="Khalifa L."/>
            <person name="Rimon A."/>
            <person name="Glazer S.C."/>
            <person name="Moses A.E."/>
            <person name="Yoram W."/>
            <person name="Schooley R.T."/>
            <person name="Hazan R."/>
        </authorList>
    </citation>
    <scope>NUCLEOTIDE SEQUENCE [LARGE SCALE GENOMIC DNA]</scope>
</reference>
<protein>
    <submittedName>
        <fullName evidence="1">Uncharacterized protein</fullName>
    </submittedName>
</protein>
<dbReference type="GeneID" id="55811407"/>